<dbReference type="OrthoDB" id="100605at2"/>
<evidence type="ECO:0000313" key="6">
    <source>
        <dbReference type="EMBL" id="RAI74304.1"/>
    </source>
</evidence>
<gene>
    <name evidence="6" type="ORF">HMF3257_08215</name>
</gene>
<dbReference type="InterPro" id="IPR014782">
    <property type="entry name" value="Peptidase_M1_dom"/>
</dbReference>
<evidence type="ECO:0000256" key="2">
    <source>
        <dbReference type="PIRSR" id="PIRSR634015-3"/>
    </source>
</evidence>
<dbReference type="PANTHER" id="PTHR45726">
    <property type="entry name" value="LEUKOTRIENE A-4 HYDROLASE"/>
    <property type="match status" value="1"/>
</dbReference>
<feature type="chain" id="PRO_5016329890" evidence="3">
    <location>
        <begin position="19"/>
        <end position="544"/>
    </location>
</feature>
<feature type="binding site" evidence="2">
    <location>
        <position position="335"/>
    </location>
    <ligand>
        <name>Zn(2+)</name>
        <dbReference type="ChEBI" id="CHEBI:29105"/>
        <note>catalytic</note>
    </ligand>
</feature>
<dbReference type="Proteomes" id="UP000249016">
    <property type="component" value="Unassembled WGS sequence"/>
</dbReference>
<proteinExistence type="predicted"/>
<reference evidence="6 7" key="1">
    <citation type="submission" date="2018-06" db="EMBL/GenBank/DDBJ databases">
        <title>Spirosoma sp. HMF3257 Genome sequencing and assembly.</title>
        <authorList>
            <person name="Kang H."/>
            <person name="Cha I."/>
            <person name="Kim H."/>
            <person name="Kang J."/>
            <person name="Joh K."/>
        </authorList>
    </citation>
    <scope>NUCLEOTIDE SEQUENCE [LARGE SCALE GENOMIC DNA]</scope>
    <source>
        <strain evidence="6 7">HMF3257</strain>
    </source>
</reference>
<dbReference type="SUPFAM" id="SSF55486">
    <property type="entry name" value="Metalloproteases ('zincins'), catalytic domain"/>
    <property type="match status" value="1"/>
</dbReference>
<feature type="domain" description="Aminopeptidase N-like N-terminal" evidence="5">
    <location>
        <begin position="45"/>
        <end position="218"/>
    </location>
</feature>
<feature type="binding site" evidence="2">
    <location>
        <position position="331"/>
    </location>
    <ligand>
        <name>Zn(2+)</name>
        <dbReference type="ChEBI" id="CHEBI:29105"/>
        <note>catalytic</note>
    </ligand>
</feature>
<keyword evidence="2" id="KW-0862">Zinc</keyword>
<sequence length="544" mass="62958">MTRFITFCLLLLSGLASAQRYQFTHDDTLRGSITPERSWWDLTFYHLKVRVQPTDSTLSGSTEIRYRVLKSSQVMQVDLQRPLRVERVEQDGKSLAFRRDGNAFFVTLAKVQQPGKNESVTVYYAGKPKVAKRPPWDGGMVWSHDKEGNWFIATACQGLGASVWWPCKDHMYDEPDSMAISVTVPEDLMDVSNGRLIKTTTNPDHTRTFDWYVKNPINNYGVNLNVAHYVHWDETYAGEKGALSLNYYALPEHQDSARTQFKQVPKMLKAFEYWFGPYPFYEDGYKLVETPYLGMEHQSSVTYGNRFRNGYLGRDLSRTGWGLLWDFIIVHESGHEWFANNITYKDVADMWIHESFTNYSECLFTEYYYGKEAGATYVIGCRANIRNDKPIIGTYNVNHEGSSDMYYKGGNMLHTIRQIVGNDAKWHQLLRDMNKIFYHQTVTSAQIEQFMSQQTGINLKPVFDQYLRDTRIPVLEYRLVANGIQYRWANVVAGFTMPIRICFGESGPYKKIQPTAEWKTIPSNGITTIMTDVNYYVLCKRVSE</sequence>
<dbReference type="InterPro" id="IPR027268">
    <property type="entry name" value="Peptidase_M4/M1_CTD_sf"/>
</dbReference>
<dbReference type="InterPro" id="IPR042097">
    <property type="entry name" value="Aminopeptidase_N-like_N_sf"/>
</dbReference>
<feature type="binding site" evidence="2">
    <location>
        <position position="354"/>
    </location>
    <ligand>
        <name>Zn(2+)</name>
        <dbReference type="ChEBI" id="CHEBI:29105"/>
        <note>catalytic</note>
    </ligand>
</feature>
<organism evidence="6 7">
    <name type="scientific">Spirosoma telluris</name>
    <dbReference type="NCBI Taxonomy" id="2183553"/>
    <lineage>
        <taxon>Bacteria</taxon>
        <taxon>Pseudomonadati</taxon>
        <taxon>Bacteroidota</taxon>
        <taxon>Cytophagia</taxon>
        <taxon>Cytophagales</taxon>
        <taxon>Cytophagaceae</taxon>
        <taxon>Spirosoma</taxon>
    </lineage>
</organism>
<feature type="active site" description="Proton donor" evidence="1">
    <location>
        <position position="406"/>
    </location>
</feature>
<dbReference type="Gene3D" id="2.60.40.1730">
    <property type="entry name" value="tricorn interacting facor f3 domain"/>
    <property type="match status" value="1"/>
</dbReference>
<accession>A0A327NK51</accession>
<protein>
    <submittedName>
        <fullName evidence="6">M1 family peptidase</fullName>
    </submittedName>
</protein>
<feature type="domain" description="Peptidase M1 membrane alanine aminopeptidase" evidence="4">
    <location>
        <begin position="266"/>
        <end position="466"/>
    </location>
</feature>
<keyword evidence="7" id="KW-1185">Reference proteome</keyword>
<dbReference type="InterPro" id="IPR045357">
    <property type="entry name" value="Aminopeptidase_N-like_N"/>
</dbReference>
<evidence type="ECO:0000256" key="1">
    <source>
        <dbReference type="PIRSR" id="PIRSR634015-1"/>
    </source>
</evidence>
<dbReference type="Pfam" id="PF17900">
    <property type="entry name" value="Peptidase_M1_N"/>
    <property type="match status" value="1"/>
</dbReference>
<evidence type="ECO:0000259" key="5">
    <source>
        <dbReference type="Pfam" id="PF17900"/>
    </source>
</evidence>
<comment type="caution">
    <text evidence="6">The sequence shown here is derived from an EMBL/GenBank/DDBJ whole genome shotgun (WGS) entry which is preliminary data.</text>
</comment>
<keyword evidence="3" id="KW-0732">Signal</keyword>
<dbReference type="Gene3D" id="1.10.390.10">
    <property type="entry name" value="Neutral Protease Domain 2"/>
    <property type="match status" value="1"/>
</dbReference>
<name>A0A327NK51_9BACT</name>
<evidence type="ECO:0000256" key="3">
    <source>
        <dbReference type="SAM" id="SignalP"/>
    </source>
</evidence>
<feature type="signal peptide" evidence="3">
    <location>
        <begin position="1"/>
        <end position="18"/>
    </location>
</feature>
<comment type="cofactor">
    <cofactor evidence="2">
        <name>Zn(2+)</name>
        <dbReference type="ChEBI" id="CHEBI:29105"/>
    </cofactor>
    <text evidence="2">Binds 1 zinc ion per subunit.</text>
</comment>
<dbReference type="RefSeq" id="WP_111341333.1">
    <property type="nucleotide sequence ID" value="NZ_QLII01000001.1"/>
</dbReference>
<dbReference type="InterPro" id="IPR034015">
    <property type="entry name" value="M1_LTA4H"/>
</dbReference>
<dbReference type="SUPFAM" id="SSF63737">
    <property type="entry name" value="Leukotriene A4 hydrolase N-terminal domain"/>
    <property type="match status" value="1"/>
</dbReference>
<feature type="active site" description="Proton acceptor" evidence="1">
    <location>
        <position position="332"/>
    </location>
</feature>
<keyword evidence="2" id="KW-0479">Metal-binding</keyword>
<evidence type="ECO:0000313" key="7">
    <source>
        <dbReference type="Proteomes" id="UP000249016"/>
    </source>
</evidence>
<dbReference type="Pfam" id="PF01433">
    <property type="entry name" value="Peptidase_M1"/>
    <property type="match status" value="1"/>
</dbReference>
<dbReference type="CDD" id="cd09603">
    <property type="entry name" value="M1_APN_like"/>
    <property type="match status" value="1"/>
</dbReference>
<dbReference type="AlphaFoldDB" id="A0A327NK51"/>
<dbReference type="PANTHER" id="PTHR45726:SF3">
    <property type="entry name" value="LEUKOTRIENE A-4 HYDROLASE"/>
    <property type="match status" value="1"/>
</dbReference>
<dbReference type="GO" id="GO:0008237">
    <property type="term" value="F:metallopeptidase activity"/>
    <property type="evidence" value="ECO:0007669"/>
    <property type="project" value="InterPro"/>
</dbReference>
<dbReference type="GO" id="GO:0008270">
    <property type="term" value="F:zinc ion binding"/>
    <property type="evidence" value="ECO:0007669"/>
    <property type="project" value="InterPro"/>
</dbReference>
<dbReference type="EMBL" id="QLII01000001">
    <property type="protein sequence ID" value="RAI74304.1"/>
    <property type="molecule type" value="Genomic_DNA"/>
</dbReference>
<evidence type="ECO:0000259" key="4">
    <source>
        <dbReference type="Pfam" id="PF01433"/>
    </source>
</evidence>